<accession>A0ABQ1HRS0</accession>
<protein>
    <submittedName>
        <fullName evidence="1">Uncharacterized protein</fullName>
    </submittedName>
</protein>
<evidence type="ECO:0000313" key="1">
    <source>
        <dbReference type="EMBL" id="GGA86310.1"/>
    </source>
</evidence>
<sequence>MECLKFGTLYLKDREGETWNSGEFGLHLQCPWRLTNDNEIIVGSNDLYEQADETADYDENFNWEEFNANLRDVKLDRFISETKHLVKSAFADNFGGLQICFDSNVVLTVFPVIASKADNEHWRLLDNRDETKNHFISKSTGYVLD</sequence>
<reference evidence="2" key="1">
    <citation type="journal article" date="2019" name="Int. J. Syst. Evol. Microbiol.">
        <title>The Global Catalogue of Microorganisms (GCM) 10K type strain sequencing project: providing services to taxonomists for standard genome sequencing and annotation.</title>
        <authorList>
            <consortium name="The Broad Institute Genomics Platform"/>
            <consortium name="The Broad Institute Genome Sequencing Center for Infectious Disease"/>
            <person name="Wu L."/>
            <person name="Ma J."/>
        </authorList>
    </citation>
    <scope>NUCLEOTIDE SEQUENCE [LARGE SCALE GENOMIC DNA]</scope>
    <source>
        <strain evidence="2">CGMCC 1.12811</strain>
    </source>
</reference>
<evidence type="ECO:0000313" key="2">
    <source>
        <dbReference type="Proteomes" id="UP000658793"/>
    </source>
</evidence>
<dbReference type="RefSeq" id="WP_188495242.1">
    <property type="nucleotide sequence ID" value="NZ_BMGA01000009.1"/>
</dbReference>
<proteinExistence type="predicted"/>
<dbReference type="Proteomes" id="UP000658793">
    <property type="component" value="Unassembled WGS sequence"/>
</dbReference>
<keyword evidence="2" id="KW-1185">Reference proteome</keyword>
<name>A0ABQ1HRS0_9FLAO</name>
<organism evidence="1 2">
    <name type="scientific">Flavobacterium palustre</name>
    <dbReference type="NCBI Taxonomy" id="1476463"/>
    <lineage>
        <taxon>Bacteria</taxon>
        <taxon>Pseudomonadati</taxon>
        <taxon>Bacteroidota</taxon>
        <taxon>Flavobacteriia</taxon>
        <taxon>Flavobacteriales</taxon>
        <taxon>Flavobacteriaceae</taxon>
        <taxon>Flavobacterium</taxon>
    </lineage>
</organism>
<gene>
    <name evidence="1" type="ORF">GCM10008015_28770</name>
</gene>
<comment type="caution">
    <text evidence="1">The sequence shown here is derived from an EMBL/GenBank/DDBJ whole genome shotgun (WGS) entry which is preliminary data.</text>
</comment>
<dbReference type="EMBL" id="BMGA01000009">
    <property type="protein sequence ID" value="GGA86310.1"/>
    <property type="molecule type" value="Genomic_DNA"/>
</dbReference>